<reference evidence="1" key="1">
    <citation type="journal article" date="2015" name="Sci. Rep.">
        <title>The power of single molecule real-time sequencing technology in the de novo assembly of a eukaryotic genome.</title>
        <authorList>
            <person name="Sakai H."/>
            <person name="Naito K."/>
            <person name="Ogiso-Tanaka E."/>
            <person name="Takahashi Y."/>
            <person name="Iseki K."/>
            <person name="Muto C."/>
            <person name="Satou K."/>
            <person name="Teruya K."/>
            <person name="Shiroma A."/>
            <person name="Shimoji M."/>
            <person name="Hirano T."/>
            <person name="Itoh T."/>
            <person name="Kaga A."/>
            <person name="Tomooka N."/>
        </authorList>
    </citation>
    <scope>NUCLEOTIDE SEQUENCE</scope>
</reference>
<evidence type="ECO:0000313" key="1">
    <source>
        <dbReference type="EMBL" id="BAU03613.1"/>
    </source>
</evidence>
<accession>A0A0S3TF66</accession>
<feature type="non-terminal residue" evidence="1">
    <location>
        <position position="113"/>
    </location>
</feature>
<proteinExistence type="predicted"/>
<protein>
    <submittedName>
        <fullName evidence="1">Uncharacterized protein</fullName>
    </submittedName>
</protein>
<name>A0A0S3TF66_PHAAN</name>
<dbReference type="EMBL" id="AP015871">
    <property type="protein sequence ID" value="BAU03613.1"/>
    <property type="molecule type" value="Genomic_DNA"/>
</dbReference>
<sequence length="113" mass="13140">MLSSEKHKKKTVEKNIWKKRSIFFNLPYWCKLDVRHCIDVMHVEKNVCDSVVGTLLNVKGKTKDGVKARQDLVDMGIRSELHPQSIGRRTYLPPACHTLSKKEKQFFCQCLHS</sequence>
<dbReference type="AlphaFoldDB" id="A0A0S3TF66"/>
<dbReference type="PANTHER" id="PTHR10775:SF179">
    <property type="entry name" value="TRANSPOSON, EN_SPM-LIKE, TRANSPOSASE-ASSOCIATED DOMAIN PROTEIN"/>
    <property type="match status" value="1"/>
</dbReference>
<organism evidence="1">
    <name type="scientific">Vigna angularis var. angularis</name>
    <dbReference type="NCBI Taxonomy" id="157739"/>
    <lineage>
        <taxon>Eukaryota</taxon>
        <taxon>Viridiplantae</taxon>
        <taxon>Streptophyta</taxon>
        <taxon>Embryophyta</taxon>
        <taxon>Tracheophyta</taxon>
        <taxon>Spermatophyta</taxon>
        <taxon>Magnoliopsida</taxon>
        <taxon>eudicotyledons</taxon>
        <taxon>Gunneridae</taxon>
        <taxon>Pentapetalae</taxon>
        <taxon>rosids</taxon>
        <taxon>fabids</taxon>
        <taxon>Fabales</taxon>
        <taxon>Fabaceae</taxon>
        <taxon>Papilionoideae</taxon>
        <taxon>50 kb inversion clade</taxon>
        <taxon>NPAAA clade</taxon>
        <taxon>indigoferoid/millettioid clade</taxon>
        <taxon>Phaseoleae</taxon>
        <taxon>Vigna</taxon>
    </lineage>
</organism>
<gene>
    <name evidence="1" type="primary">Vigan.UMG142600</name>
    <name evidence="1" type="ORF">VIGAN_UM142600</name>
</gene>
<dbReference type="PANTHER" id="PTHR10775">
    <property type="entry name" value="OS08G0208400 PROTEIN"/>
    <property type="match status" value="1"/>
</dbReference>